<protein>
    <submittedName>
        <fullName evidence="1">Uncharacterized protein</fullName>
    </submittedName>
</protein>
<dbReference type="EMBL" id="ACEO02000010">
    <property type="protein sequence ID" value="EFC51538.1"/>
    <property type="molecule type" value="Genomic_DNA"/>
</dbReference>
<name>A0A9W5IPX2_NEISU</name>
<dbReference type="Proteomes" id="UP000004621">
    <property type="component" value="Unassembled WGS sequence"/>
</dbReference>
<organism evidence="1 2">
    <name type="scientific">Neisseria subflava NJ9703</name>
    <dbReference type="NCBI Taxonomy" id="546268"/>
    <lineage>
        <taxon>Bacteria</taxon>
        <taxon>Pseudomonadati</taxon>
        <taxon>Pseudomonadota</taxon>
        <taxon>Betaproteobacteria</taxon>
        <taxon>Neisseriales</taxon>
        <taxon>Neisseriaceae</taxon>
        <taxon>Neisseria</taxon>
    </lineage>
</organism>
<sequence length="41" mass="4405">MGFHGRVVSIYSCICLGRLKNVCLMFQTACCLLNPRSGAAA</sequence>
<reference evidence="1 2" key="1">
    <citation type="submission" date="2010-01" db="EMBL/GenBank/DDBJ databases">
        <authorList>
            <person name="Weinstock G."/>
            <person name="Sodergren E."/>
            <person name="Clifton S."/>
            <person name="Fulton L."/>
            <person name="Fulton B."/>
            <person name="Courtney L."/>
            <person name="Fronick C."/>
            <person name="Harrison M."/>
            <person name="Strong C."/>
            <person name="Farmer C."/>
            <person name="Delahaunty K."/>
            <person name="Markovic C."/>
            <person name="Hall O."/>
            <person name="Minx P."/>
            <person name="Tomlinson C."/>
            <person name="Mitreva M."/>
            <person name="Nelson J."/>
            <person name="Hou S."/>
            <person name="Wollam A."/>
            <person name="Pepin K.H."/>
            <person name="Johnson M."/>
            <person name="Bhonagiri V."/>
            <person name="Nash W.E."/>
            <person name="Warren W."/>
            <person name="Chinwalla A."/>
            <person name="Mardis E.R."/>
            <person name="Wilson R.K."/>
        </authorList>
    </citation>
    <scope>NUCLEOTIDE SEQUENCE [LARGE SCALE GENOMIC DNA]</scope>
    <source>
        <strain evidence="1 2">NJ9703</strain>
    </source>
</reference>
<accession>A0A9W5IPX2</accession>
<comment type="caution">
    <text evidence="1">The sequence shown here is derived from an EMBL/GenBank/DDBJ whole genome shotgun (WGS) entry which is preliminary data.</text>
</comment>
<dbReference type="AlphaFoldDB" id="A0A9W5IPX2"/>
<proteinExistence type="predicted"/>
<gene>
    <name evidence="1" type="ORF">NEISUBOT_05031</name>
</gene>
<evidence type="ECO:0000313" key="2">
    <source>
        <dbReference type="Proteomes" id="UP000004621"/>
    </source>
</evidence>
<evidence type="ECO:0000313" key="1">
    <source>
        <dbReference type="EMBL" id="EFC51538.1"/>
    </source>
</evidence>